<dbReference type="EMBL" id="OOIL02006718">
    <property type="protein sequence ID" value="VFR01053.1"/>
    <property type="molecule type" value="Genomic_DNA"/>
</dbReference>
<sequence length="391" mass="43649">MAGGKKTKVSKKKGNAEATTSAPPPFPYLDGSFLEFGSEEELNRFLTHFAKRPISLPRVLPELYLQQKGYHDLDNQLQASGLWSFVSRRLSSFNPAFVRAFYSNLRRDGDTIRSSINLYDVEIDLPTFARVAGLPIRGDDIVTYGGDDWILNLIRHSGAPTIHSAPPDKRLLLYIITRILRPRDSSHTSLFNEDLKAIHAIIHGASINWAKFVMIHMADCASITTKRSLPYAFLVMDLIISADISIAGPDTKMTKIWIIQDSTFRKKSGDRDDAGPSHARAPAPAKASLQSIADTLNRLTLTVDGMGQSIERMDWTLQRQHHDMTVFFRGINYVPPPFDTTFFGKNYEGEDEGDNSYAPSSSPDEADFEDAVDGDPMDVEDDEDDDEDTDA</sequence>
<organism evidence="2 3">
    <name type="scientific">Cuscuta campestris</name>
    <dbReference type="NCBI Taxonomy" id="132261"/>
    <lineage>
        <taxon>Eukaryota</taxon>
        <taxon>Viridiplantae</taxon>
        <taxon>Streptophyta</taxon>
        <taxon>Embryophyta</taxon>
        <taxon>Tracheophyta</taxon>
        <taxon>Spermatophyta</taxon>
        <taxon>Magnoliopsida</taxon>
        <taxon>eudicotyledons</taxon>
        <taxon>Gunneridae</taxon>
        <taxon>Pentapetalae</taxon>
        <taxon>asterids</taxon>
        <taxon>lamiids</taxon>
        <taxon>Solanales</taxon>
        <taxon>Convolvulaceae</taxon>
        <taxon>Cuscuteae</taxon>
        <taxon>Cuscuta</taxon>
        <taxon>Cuscuta subgen. Grammica</taxon>
        <taxon>Cuscuta sect. Cleistogrammica</taxon>
    </lineage>
</organism>
<feature type="compositionally biased region" description="Basic residues" evidence="1">
    <location>
        <begin position="1"/>
        <end position="13"/>
    </location>
</feature>
<feature type="region of interest" description="Disordered" evidence="1">
    <location>
        <begin position="343"/>
        <end position="391"/>
    </location>
</feature>
<proteinExistence type="predicted"/>
<protein>
    <submittedName>
        <fullName evidence="2">Uncharacterized protein</fullName>
    </submittedName>
</protein>
<name>A0A484NIY5_9ASTE</name>
<gene>
    <name evidence="2" type="ORF">CCAM_LOCUS42828</name>
</gene>
<feature type="region of interest" description="Disordered" evidence="1">
    <location>
        <begin position="266"/>
        <end position="286"/>
    </location>
</feature>
<keyword evidence="3" id="KW-1185">Reference proteome</keyword>
<accession>A0A484NIY5</accession>
<dbReference type="Proteomes" id="UP000595140">
    <property type="component" value="Unassembled WGS sequence"/>
</dbReference>
<feature type="compositionally biased region" description="Basic and acidic residues" evidence="1">
    <location>
        <begin position="266"/>
        <end position="275"/>
    </location>
</feature>
<dbReference type="AlphaFoldDB" id="A0A484NIY5"/>
<evidence type="ECO:0000256" key="1">
    <source>
        <dbReference type="SAM" id="MobiDB-lite"/>
    </source>
</evidence>
<reference evidence="2 3" key="1">
    <citation type="submission" date="2018-04" db="EMBL/GenBank/DDBJ databases">
        <authorList>
            <person name="Vogel A."/>
        </authorList>
    </citation>
    <scope>NUCLEOTIDE SEQUENCE [LARGE SCALE GENOMIC DNA]</scope>
</reference>
<feature type="region of interest" description="Disordered" evidence="1">
    <location>
        <begin position="1"/>
        <end position="24"/>
    </location>
</feature>
<evidence type="ECO:0000313" key="3">
    <source>
        <dbReference type="Proteomes" id="UP000595140"/>
    </source>
</evidence>
<evidence type="ECO:0000313" key="2">
    <source>
        <dbReference type="EMBL" id="VFR01053.1"/>
    </source>
</evidence>
<feature type="compositionally biased region" description="Acidic residues" evidence="1">
    <location>
        <begin position="364"/>
        <end position="391"/>
    </location>
</feature>